<protein>
    <submittedName>
        <fullName evidence="2">(northern house mosquito) hypothetical protein</fullName>
    </submittedName>
</protein>
<sequence length="131" mass="14494">MPRTCRARNWVTSSTSTTGARAIFRNHRSARTARRHAGPTNALQVTAASGAARRRTAAAGPTCRRSARSGRCSRSTCRRTPSPSREQKCQWKQSSGCRTRTREHRACRGTTRARNCGPSGRTLTSRHRRAS</sequence>
<evidence type="ECO:0000313" key="2">
    <source>
        <dbReference type="EMBL" id="CAG6452916.1"/>
    </source>
</evidence>
<dbReference type="EMBL" id="HBUE01021575">
    <property type="protein sequence ID" value="CAG6452916.1"/>
    <property type="molecule type" value="Transcribed_RNA"/>
</dbReference>
<proteinExistence type="predicted"/>
<accession>A0A8D8AEG2</accession>
<evidence type="ECO:0000256" key="1">
    <source>
        <dbReference type="SAM" id="MobiDB-lite"/>
    </source>
</evidence>
<feature type="region of interest" description="Disordered" evidence="1">
    <location>
        <begin position="28"/>
        <end position="131"/>
    </location>
</feature>
<feature type="compositionally biased region" description="Basic residues" evidence="1">
    <location>
        <begin position="28"/>
        <end position="37"/>
    </location>
</feature>
<dbReference type="EMBL" id="HBUE01337407">
    <property type="protein sequence ID" value="CAG6596858.1"/>
    <property type="molecule type" value="Transcribed_RNA"/>
</dbReference>
<dbReference type="EMBL" id="HBUE01337415">
    <property type="protein sequence ID" value="CAG6596867.1"/>
    <property type="molecule type" value="Transcribed_RNA"/>
</dbReference>
<organism evidence="2">
    <name type="scientific">Culex pipiens</name>
    <name type="common">House mosquito</name>
    <dbReference type="NCBI Taxonomy" id="7175"/>
    <lineage>
        <taxon>Eukaryota</taxon>
        <taxon>Metazoa</taxon>
        <taxon>Ecdysozoa</taxon>
        <taxon>Arthropoda</taxon>
        <taxon>Hexapoda</taxon>
        <taxon>Insecta</taxon>
        <taxon>Pterygota</taxon>
        <taxon>Neoptera</taxon>
        <taxon>Endopterygota</taxon>
        <taxon>Diptera</taxon>
        <taxon>Nematocera</taxon>
        <taxon>Culicoidea</taxon>
        <taxon>Culicidae</taxon>
        <taxon>Culicinae</taxon>
        <taxon>Culicini</taxon>
        <taxon>Culex</taxon>
        <taxon>Culex</taxon>
    </lineage>
</organism>
<reference evidence="2" key="1">
    <citation type="submission" date="2021-05" db="EMBL/GenBank/DDBJ databases">
        <authorList>
            <person name="Alioto T."/>
            <person name="Alioto T."/>
            <person name="Gomez Garrido J."/>
        </authorList>
    </citation>
    <scope>NUCLEOTIDE SEQUENCE</scope>
</reference>
<dbReference type="AlphaFoldDB" id="A0A8D8AEG2"/>
<feature type="compositionally biased region" description="Low complexity" evidence="1">
    <location>
        <begin position="46"/>
        <end position="84"/>
    </location>
</feature>
<dbReference type="EMBL" id="HBUE01230624">
    <property type="protein sequence ID" value="CAG6544729.1"/>
    <property type="molecule type" value="Transcribed_RNA"/>
</dbReference>
<dbReference type="EMBL" id="HBUE01230616">
    <property type="protein sequence ID" value="CAG6544720.1"/>
    <property type="molecule type" value="Transcribed_RNA"/>
</dbReference>
<name>A0A8D8AEG2_CULPI</name>